<protein>
    <submittedName>
        <fullName evidence="2">Uncharacterized protein</fullName>
    </submittedName>
</protein>
<dbReference type="KEGG" id="nhe:NECHADRAFT_78509"/>
<dbReference type="EMBL" id="GG698948">
    <property type="protein sequence ID" value="EEU34948.1"/>
    <property type="molecule type" value="Genomic_DNA"/>
</dbReference>
<dbReference type="HOGENOM" id="CLU_976922_0_0_1"/>
<dbReference type="Proteomes" id="UP000005206">
    <property type="component" value="Chromosome 3"/>
</dbReference>
<dbReference type="AlphaFoldDB" id="C7ZLX3"/>
<dbReference type="InParanoid" id="C7ZLX3"/>
<reference evidence="2 3" key="1">
    <citation type="journal article" date="2009" name="PLoS Genet.">
        <title>The genome of Nectria haematococca: contribution of supernumerary chromosomes to gene expansion.</title>
        <authorList>
            <person name="Coleman J.J."/>
            <person name="Rounsley S.D."/>
            <person name="Rodriguez-Carres M."/>
            <person name="Kuo A."/>
            <person name="Wasmann C.C."/>
            <person name="Grimwood J."/>
            <person name="Schmutz J."/>
            <person name="Taga M."/>
            <person name="White G.J."/>
            <person name="Zhou S."/>
            <person name="Schwartz D.C."/>
            <person name="Freitag M."/>
            <person name="Ma L.J."/>
            <person name="Danchin E.G."/>
            <person name="Henrissat B."/>
            <person name="Coutinho P.M."/>
            <person name="Nelson D.R."/>
            <person name="Straney D."/>
            <person name="Napoli C.A."/>
            <person name="Barker B.M."/>
            <person name="Gribskov M."/>
            <person name="Rep M."/>
            <person name="Kroken S."/>
            <person name="Molnar I."/>
            <person name="Rensing C."/>
            <person name="Kennell J.C."/>
            <person name="Zamora J."/>
            <person name="Farman M.L."/>
            <person name="Selker E.U."/>
            <person name="Salamov A."/>
            <person name="Shapiro H."/>
            <person name="Pangilinan J."/>
            <person name="Lindquist E."/>
            <person name="Lamers C."/>
            <person name="Grigoriev I.V."/>
            <person name="Geiser D.M."/>
            <person name="Covert S.F."/>
            <person name="Temporini E."/>
            <person name="Vanetten H.D."/>
        </authorList>
    </citation>
    <scope>NUCLEOTIDE SEQUENCE [LARGE SCALE GENOMIC DNA]</scope>
    <source>
        <strain evidence="3">ATCC MYA-4622 / CBS 123669 / FGSC 9596 / NRRL 45880 / 77-13-4</strain>
    </source>
</reference>
<dbReference type="RefSeq" id="XP_003040661.1">
    <property type="nucleotide sequence ID" value="XM_003040615.1"/>
</dbReference>
<name>C7ZLX3_FUSV7</name>
<accession>C7ZLX3</accession>
<dbReference type="GeneID" id="9679084"/>
<organism evidence="2 3">
    <name type="scientific">Fusarium vanettenii (strain ATCC MYA-4622 / CBS 123669 / FGSC 9596 / NRRL 45880 / 77-13-4)</name>
    <name type="common">Fusarium solani subsp. pisi</name>
    <dbReference type="NCBI Taxonomy" id="660122"/>
    <lineage>
        <taxon>Eukaryota</taxon>
        <taxon>Fungi</taxon>
        <taxon>Dikarya</taxon>
        <taxon>Ascomycota</taxon>
        <taxon>Pezizomycotina</taxon>
        <taxon>Sordariomycetes</taxon>
        <taxon>Hypocreomycetidae</taxon>
        <taxon>Hypocreales</taxon>
        <taxon>Nectriaceae</taxon>
        <taxon>Fusarium</taxon>
        <taxon>Fusarium solani species complex</taxon>
        <taxon>Fusarium vanettenii</taxon>
    </lineage>
</organism>
<dbReference type="OrthoDB" id="10500231at2759"/>
<evidence type="ECO:0000313" key="3">
    <source>
        <dbReference type="Proteomes" id="UP000005206"/>
    </source>
</evidence>
<proteinExistence type="predicted"/>
<sequence>MASPLIFRLLSVLIISGLLGWHSQAHPLLPGRMALSPSSVQPPSTVDNTFADHRSAILAGSVTMAKELGAFELHAPPSRVMNAPIKLDKRRMGLAPPGHDRMFLQYYLHKNVSRVYETYIEDAIKTAEDTPGGSEGLDDYSKTKKPWRHPGFGWIDIFNTAKGKIVIYDNKTRVNKEAIFKRIEEVAKFEKSNDTGVSAKGGSGKDNKRWFEESFSRAKVVLTPAGALFIPANTTDARKDLIRNSVVRILRSRDEMPLFFGGHHGDHYGGLISKNTKSGRETWRG</sequence>
<evidence type="ECO:0000256" key="1">
    <source>
        <dbReference type="SAM" id="SignalP"/>
    </source>
</evidence>
<gene>
    <name evidence="2" type="ORF">NECHADRAFT_78509</name>
</gene>
<feature type="signal peptide" evidence="1">
    <location>
        <begin position="1"/>
        <end position="25"/>
    </location>
</feature>
<dbReference type="VEuPathDB" id="FungiDB:NECHADRAFT_78509"/>
<evidence type="ECO:0000313" key="2">
    <source>
        <dbReference type="EMBL" id="EEU34948.1"/>
    </source>
</evidence>
<keyword evidence="1" id="KW-0732">Signal</keyword>
<keyword evidence="3" id="KW-1185">Reference proteome</keyword>
<feature type="chain" id="PRO_5002989402" evidence="1">
    <location>
        <begin position="26"/>
        <end position="285"/>
    </location>
</feature>